<protein>
    <submittedName>
        <fullName evidence="1">Uncharacterized protein</fullName>
    </submittedName>
</protein>
<sequence length="197" mass="22257">MLTDLSTMIKIQEYAHSGSAQWLSAHGGVSSGWVCSVCSSLTMESAHASRWLDWRVICSRWLDLTEARQIEAWREDSVHGGTMADCCKSIRSPFPIVKRVGIVAYKLGLPSRLKFQLGFHVSCLKLYHANVKDPDRCEPKQVAFGATTAYDKDIKTLTDKRVVRILNYYSSCECLVKWKDLVDCETSWEPKHALLAI</sequence>
<proteinExistence type="predicted"/>
<evidence type="ECO:0000313" key="2">
    <source>
        <dbReference type="Proteomes" id="UP001164250"/>
    </source>
</evidence>
<keyword evidence="2" id="KW-1185">Reference proteome</keyword>
<evidence type="ECO:0000313" key="1">
    <source>
        <dbReference type="EMBL" id="KAJ0104583.1"/>
    </source>
</evidence>
<dbReference type="Proteomes" id="UP001164250">
    <property type="component" value="Chromosome 2"/>
</dbReference>
<gene>
    <name evidence="1" type="ORF">Patl1_18871</name>
</gene>
<accession>A0ACC1BXU2</accession>
<name>A0ACC1BXU2_9ROSI</name>
<reference evidence="2" key="1">
    <citation type="journal article" date="2023" name="G3 (Bethesda)">
        <title>Genome assembly and association tests identify interacting loci associated with vigor, precocity, and sex in interspecific pistachio rootstocks.</title>
        <authorList>
            <person name="Palmer W."/>
            <person name="Jacygrad E."/>
            <person name="Sagayaradj S."/>
            <person name="Cavanaugh K."/>
            <person name="Han R."/>
            <person name="Bertier L."/>
            <person name="Beede B."/>
            <person name="Kafkas S."/>
            <person name="Golino D."/>
            <person name="Preece J."/>
            <person name="Michelmore R."/>
        </authorList>
    </citation>
    <scope>NUCLEOTIDE SEQUENCE [LARGE SCALE GENOMIC DNA]</scope>
</reference>
<dbReference type="EMBL" id="CM047898">
    <property type="protein sequence ID" value="KAJ0104583.1"/>
    <property type="molecule type" value="Genomic_DNA"/>
</dbReference>
<comment type="caution">
    <text evidence="1">The sequence shown here is derived from an EMBL/GenBank/DDBJ whole genome shotgun (WGS) entry which is preliminary data.</text>
</comment>
<organism evidence="1 2">
    <name type="scientific">Pistacia atlantica</name>
    <dbReference type="NCBI Taxonomy" id="434234"/>
    <lineage>
        <taxon>Eukaryota</taxon>
        <taxon>Viridiplantae</taxon>
        <taxon>Streptophyta</taxon>
        <taxon>Embryophyta</taxon>
        <taxon>Tracheophyta</taxon>
        <taxon>Spermatophyta</taxon>
        <taxon>Magnoliopsida</taxon>
        <taxon>eudicotyledons</taxon>
        <taxon>Gunneridae</taxon>
        <taxon>Pentapetalae</taxon>
        <taxon>rosids</taxon>
        <taxon>malvids</taxon>
        <taxon>Sapindales</taxon>
        <taxon>Anacardiaceae</taxon>
        <taxon>Pistacia</taxon>
    </lineage>
</organism>